<dbReference type="AlphaFoldDB" id="A0A2M9G385"/>
<protein>
    <submittedName>
        <fullName evidence="2">N-acetyltransferase</fullName>
    </submittedName>
</protein>
<dbReference type="InterPro" id="IPR016181">
    <property type="entry name" value="Acyl_CoA_acyltransferase"/>
</dbReference>
<dbReference type="GO" id="GO:0016747">
    <property type="term" value="F:acyltransferase activity, transferring groups other than amino-acyl groups"/>
    <property type="evidence" value="ECO:0007669"/>
    <property type="project" value="InterPro"/>
</dbReference>
<evidence type="ECO:0000313" key="2">
    <source>
        <dbReference type="EMBL" id="PJK30154.1"/>
    </source>
</evidence>
<dbReference type="OrthoDB" id="9797178at2"/>
<proteinExistence type="predicted"/>
<reference evidence="2 3" key="1">
    <citation type="submission" date="2017-11" db="EMBL/GenBank/DDBJ databases">
        <title>Draft genome sequence of Rhizobiales bacterium SY3-13.</title>
        <authorList>
            <person name="Sun C."/>
        </authorList>
    </citation>
    <scope>NUCLEOTIDE SEQUENCE [LARGE SCALE GENOMIC DNA]</scope>
    <source>
        <strain evidence="2 3">SY3-13</strain>
    </source>
</reference>
<gene>
    <name evidence="2" type="ORF">CVT23_09995</name>
</gene>
<dbReference type="SUPFAM" id="SSF55729">
    <property type="entry name" value="Acyl-CoA N-acyltransferases (Nat)"/>
    <property type="match status" value="1"/>
</dbReference>
<dbReference type="CDD" id="cd04301">
    <property type="entry name" value="NAT_SF"/>
    <property type="match status" value="1"/>
</dbReference>
<feature type="domain" description="N-acetyltransferase" evidence="1">
    <location>
        <begin position="1"/>
        <end position="139"/>
    </location>
</feature>
<sequence>MRTPGPENHAAIRRVHLEAFPTAAEADLVERLRLDGDAAIELVADRAGDVIGHVMLSRMRAAFPALGLGPVGILAAHRGQGVADRLIRKALRRAREGGWRAVFVLGDPAYYCRFGFRAELAAGFDCAWSGPYLMALPLEGTMPATTGRIDYAPAFAELG</sequence>
<dbReference type="EMBL" id="PHIG01000031">
    <property type="protein sequence ID" value="PJK30154.1"/>
    <property type="molecule type" value="Genomic_DNA"/>
</dbReference>
<dbReference type="PROSITE" id="PS51186">
    <property type="entry name" value="GNAT"/>
    <property type="match status" value="1"/>
</dbReference>
<comment type="caution">
    <text evidence="2">The sequence shown here is derived from an EMBL/GenBank/DDBJ whole genome shotgun (WGS) entry which is preliminary data.</text>
</comment>
<evidence type="ECO:0000259" key="1">
    <source>
        <dbReference type="PROSITE" id="PS51186"/>
    </source>
</evidence>
<dbReference type="Proteomes" id="UP000229498">
    <property type="component" value="Unassembled WGS sequence"/>
</dbReference>
<dbReference type="Pfam" id="PF00583">
    <property type="entry name" value="Acetyltransf_1"/>
    <property type="match status" value="1"/>
</dbReference>
<keyword evidence="2" id="KW-0808">Transferase</keyword>
<evidence type="ECO:0000313" key="3">
    <source>
        <dbReference type="Proteomes" id="UP000229498"/>
    </source>
</evidence>
<accession>A0A2M9G385</accession>
<name>A0A2M9G385_9PROT</name>
<dbReference type="Gene3D" id="3.40.630.30">
    <property type="match status" value="1"/>
</dbReference>
<keyword evidence="3" id="KW-1185">Reference proteome</keyword>
<organism evidence="2 3">
    <name type="scientific">Minwuia thermotolerans</name>
    <dbReference type="NCBI Taxonomy" id="2056226"/>
    <lineage>
        <taxon>Bacteria</taxon>
        <taxon>Pseudomonadati</taxon>
        <taxon>Pseudomonadota</taxon>
        <taxon>Alphaproteobacteria</taxon>
        <taxon>Minwuiales</taxon>
        <taxon>Minwuiaceae</taxon>
        <taxon>Minwuia</taxon>
    </lineage>
</organism>
<dbReference type="InterPro" id="IPR000182">
    <property type="entry name" value="GNAT_dom"/>
</dbReference>